<name>A0A158KYJ5_9BURK</name>
<evidence type="ECO:0000313" key="4">
    <source>
        <dbReference type="Proteomes" id="UP000054770"/>
    </source>
</evidence>
<sequence length="198" mass="20767">MKCRDGRRATTALTALAVAILLHGCAHSPATHYVTLSSVPARAPLAAAPIAPVQLTALHIPAELDRPEVVTEPAPNQLAIAEDERWGAPLAQVMRLALVRDLMTRLPDGTFVPPDLPAPAGTRALVVTVIDVESRETEGITLHAAWTLVARHPDHVVLIEHAALQAPIAGTDSAAQAAALSEILGELADRMAASISAR</sequence>
<dbReference type="OrthoDB" id="9091832at2"/>
<evidence type="ECO:0000259" key="2">
    <source>
        <dbReference type="Pfam" id="PF03886"/>
    </source>
</evidence>
<proteinExistence type="predicted"/>
<feature type="domain" description="ABC-type transport auxiliary lipoprotein component" evidence="2">
    <location>
        <begin position="35"/>
        <end position="192"/>
    </location>
</feature>
<keyword evidence="4" id="KW-1185">Reference proteome</keyword>
<gene>
    <name evidence="3" type="ORF">AWB68_07891</name>
</gene>
<dbReference type="RefSeq" id="WP_087649677.1">
    <property type="nucleotide sequence ID" value="NZ_FCON02000210.1"/>
</dbReference>
<reference evidence="3" key="1">
    <citation type="submission" date="2016-01" db="EMBL/GenBank/DDBJ databases">
        <authorList>
            <person name="Peeters C."/>
        </authorList>
    </citation>
    <scope>NUCLEOTIDE SEQUENCE [LARGE SCALE GENOMIC DNA]</scope>
    <source>
        <strain evidence="3">LMG 22940</strain>
    </source>
</reference>
<organism evidence="3 4">
    <name type="scientific">Caballeronia choica</name>
    <dbReference type="NCBI Taxonomy" id="326476"/>
    <lineage>
        <taxon>Bacteria</taxon>
        <taxon>Pseudomonadati</taxon>
        <taxon>Pseudomonadota</taxon>
        <taxon>Betaproteobacteria</taxon>
        <taxon>Burkholderiales</taxon>
        <taxon>Burkholderiaceae</taxon>
        <taxon>Caballeronia</taxon>
    </lineage>
</organism>
<evidence type="ECO:0000256" key="1">
    <source>
        <dbReference type="SAM" id="SignalP"/>
    </source>
</evidence>
<protein>
    <recommendedName>
        <fullName evidence="2">ABC-type transport auxiliary lipoprotein component domain-containing protein</fullName>
    </recommendedName>
</protein>
<dbReference type="Pfam" id="PF03886">
    <property type="entry name" value="ABC_trans_aux"/>
    <property type="match status" value="1"/>
</dbReference>
<keyword evidence="1" id="KW-0732">Signal</keyword>
<evidence type="ECO:0000313" key="3">
    <source>
        <dbReference type="EMBL" id="SAL86045.1"/>
    </source>
</evidence>
<comment type="caution">
    <text evidence="3">The sequence shown here is derived from an EMBL/GenBank/DDBJ whole genome shotgun (WGS) entry which is preliminary data.</text>
</comment>
<dbReference type="EMBL" id="FCON02000210">
    <property type="protein sequence ID" value="SAL86045.1"/>
    <property type="molecule type" value="Genomic_DNA"/>
</dbReference>
<dbReference type="AlphaFoldDB" id="A0A158KYJ5"/>
<accession>A0A158KYJ5</accession>
<dbReference type="SUPFAM" id="SSF159594">
    <property type="entry name" value="XCC0632-like"/>
    <property type="match status" value="1"/>
</dbReference>
<feature type="chain" id="PRO_5011110070" description="ABC-type transport auxiliary lipoprotein component domain-containing protein" evidence="1">
    <location>
        <begin position="29"/>
        <end position="198"/>
    </location>
</feature>
<feature type="signal peptide" evidence="1">
    <location>
        <begin position="1"/>
        <end position="28"/>
    </location>
</feature>
<dbReference type="Proteomes" id="UP000054770">
    <property type="component" value="Unassembled WGS sequence"/>
</dbReference>
<dbReference type="Gene3D" id="3.40.50.10610">
    <property type="entry name" value="ABC-type transport auxiliary lipoprotein component"/>
    <property type="match status" value="1"/>
</dbReference>
<dbReference type="InterPro" id="IPR005586">
    <property type="entry name" value="ABC_trans_aux"/>
</dbReference>